<dbReference type="Proteomes" id="UP000002588">
    <property type="component" value="Chromosome"/>
</dbReference>
<proteinExistence type="predicted"/>
<dbReference type="AlphaFoldDB" id="A1K1S9"/>
<evidence type="ECO:0000313" key="2">
    <source>
        <dbReference type="Proteomes" id="UP000002588"/>
    </source>
</evidence>
<gene>
    <name evidence="1" type="ordered locus">azo0166</name>
</gene>
<dbReference type="KEGG" id="aoa:dqs_0175"/>
<dbReference type="OrthoDB" id="9177203at2"/>
<dbReference type="STRING" id="62928.azo0166"/>
<accession>A1K1S9</accession>
<sequence>MDYRNAAECLNLLHRLHASNVDETHAALSTVVFGMLDALPPPNQHLEVLEAARPMIARVQAEMSRRYTAQPLPPDSLENEILLRVVTLWRNLARSYARIVRHDARDGTLDDQRALLFQRRMHYAGQGVVEYFRAHRAVPAGQWAEAHECFAAAEEADLAQIRVADSLNEVWKAQSTLEAYVAVLLVDLANPFGRTERELAWICRWAQRFAPYCALGTPESQKPTLYGVDLGADHGLRPLGLLPASPRLRRFDGSTLAGQIRAVLAQFKQGLKPASLGLGEDCTVEAGNRLLLSLYRPWGLASAGRRFPRRGSRGQVELTGDWLAIGFHVDGKVFTQPRTYGVASSLNSDMNLLTFGERAPQADDPARREALRQHEAEQLGFVCEQWEILDQSVGGFRLQQRPRAERLEHHQLVGVRPQDGDRFLLGHVSWLMYRADGLLEAGVHVLPGVPSLVAARPVSLHSGRSPFHQAFLLPATPALKTGPSLVLPSRWYHPSAVIEIHVEGKSSQVRLEQLVLRGANFDQVSFEALPPSVA</sequence>
<dbReference type="RefSeq" id="WP_011763902.1">
    <property type="nucleotide sequence ID" value="NC_008702.1"/>
</dbReference>
<dbReference type="KEGG" id="azo:azo0166"/>
<dbReference type="eggNOG" id="ENOG5030Y2U">
    <property type="taxonomic scope" value="Bacteria"/>
</dbReference>
<evidence type="ECO:0000313" key="1">
    <source>
        <dbReference type="EMBL" id="CAL92784.1"/>
    </source>
</evidence>
<protein>
    <submittedName>
        <fullName evidence="1">Uncharacterized protein</fullName>
    </submittedName>
</protein>
<dbReference type="EMBL" id="AM406670">
    <property type="protein sequence ID" value="CAL92784.1"/>
    <property type="molecule type" value="Genomic_DNA"/>
</dbReference>
<reference evidence="1 2" key="1">
    <citation type="journal article" date="2006" name="Nat. Biotechnol.">
        <title>Complete genome of the mutualistic, N2-fixing grass endophyte Azoarcus sp. strain BH72.</title>
        <authorList>
            <person name="Krause A."/>
            <person name="Ramakumar A."/>
            <person name="Bartels D."/>
            <person name="Battistoni F."/>
            <person name="Bekel T."/>
            <person name="Boch J."/>
            <person name="Boehm M."/>
            <person name="Friedrich F."/>
            <person name="Hurek T."/>
            <person name="Krause L."/>
            <person name="Linke B."/>
            <person name="McHardy A.C."/>
            <person name="Sarkar A."/>
            <person name="Schneiker S."/>
            <person name="Syed A.A."/>
            <person name="Thauer R."/>
            <person name="Vorhoelter F.-J."/>
            <person name="Weidner S."/>
            <person name="Puehler A."/>
            <person name="Reinhold-Hurek B."/>
            <person name="Kaiser O."/>
            <person name="Goesmann A."/>
        </authorList>
    </citation>
    <scope>NUCLEOTIDE SEQUENCE [LARGE SCALE GENOMIC DNA]</scope>
    <source>
        <strain evidence="1 2">BH72</strain>
    </source>
</reference>
<keyword evidence="2" id="KW-1185">Reference proteome</keyword>
<name>A1K1S9_AZOSB</name>
<dbReference type="HOGENOM" id="CLU_037739_0_0_4"/>
<organism evidence="1 2">
    <name type="scientific">Azoarcus sp. (strain BH72)</name>
    <dbReference type="NCBI Taxonomy" id="418699"/>
    <lineage>
        <taxon>Bacteria</taxon>
        <taxon>Pseudomonadati</taxon>
        <taxon>Pseudomonadota</taxon>
        <taxon>Betaproteobacteria</taxon>
        <taxon>Rhodocyclales</taxon>
        <taxon>Zoogloeaceae</taxon>
        <taxon>Azoarcus</taxon>
    </lineage>
</organism>